<feature type="compositionally biased region" description="Acidic residues" evidence="3">
    <location>
        <begin position="448"/>
        <end position="461"/>
    </location>
</feature>
<dbReference type="InterPro" id="IPR039997">
    <property type="entry name" value="TFE"/>
</dbReference>
<feature type="compositionally biased region" description="Acidic residues" evidence="3">
    <location>
        <begin position="341"/>
        <end position="356"/>
    </location>
</feature>
<name>A0A1W5D8B5_9LECA</name>
<dbReference type="InterPro" id="IPR024550">
    <property type="entry name" value="TFIIEa/SarR/Rpc3_HTH_dom"/>
</dbReference>
<feature type="compositionally biased region" description="Basic and acidic residues" evidence="3">
    <location>
        <begin position="330"/>
        <end position="340"/>
    </location>
</feature>
<dbReference type="InterPro" id="IPR002853">
    <property type="entry name" value="TFIIE_asu"/>
</dbReference>
<dbReference type="SMART" id="SM00531">
    <property type="entry name" value="TFIIE"/>
    <property type="match status" value="1"/>
</dbReference>
<protein>
    <submittedName>
        <fullName evidence="5">Zinc finger, RING/FYVE/PHD-type</fullName>
    </submittedName>
</protein>
<evidence type="ECO:0000256" key="1">
    <source>
        <dbReference type="ARBA" id="ARBA00023015"/>
    </source>
</evidence>
<evidence type="ECO:0000313" key="6">
    <source>
        <dbReference type="Proteomes" id="UP000192927"/>
    </source>
</evidence>
<feature type="region of interest" description="Disordered" evidence="3">
    <location>
        <begin position="328"/>
        <end position="417"/>
    </location>
</feature>
<dbReference type="AlphaFoldDB" id="A0A1W5D8B5"/>
<dbReference type="PANTHER" id="PTHR13097">
    <property type="entry name" value="TRANSCRIPTION INITIATION FACTOR IIE, ALPHA SUBUNIT"/>
    <property type="match status" value="1"/>
</dbReference>
<dbReference type="InterPro" id="IPR017919">
    <property type="entry name" value="TFIIE/TFIIEa_HTH"/>
</dbReference>
<evidence type="ECO:0000259" key="4">
    <source>
        <dbReference type="PROSITE" id="PS51344"/>
    </source>
</evidence>
<dbReference type="PANTHER" id="PTHR13097:SF7">
    <property type="entry name" value="GENERAL TRANSCRIPTION FACTOR IIE SUBUNIT 1"/>
    <property type="match status" value="1"/>
</dbReference>
<feature type="domain" description="HTH TFE/IIEalpha-type" evidence="4">
    <location>
        <begin position="4"/>
        <end position="95"/>
    </location>
</feature>
<proteinExistence type="predicted"/>
<keyword evidence="1" id="KW-0805">Transcription regulation</keyword>
<dbReference type="GO" id="GO:0006367">
    <property type="term" value="P:transcription initiation at RNA polymerase II promoter"/>
    <property type="evidence" value="ECO:0007669"/>
    <property type="project" value="InterPro"/>
</dbReference>
<sequence length="461" mass="50604">MDLAKTLIRTVVRAFYETRHVLVIDALMVHSALHNDDLALLLGMQQKDLRKLCGKLREDRLLAVHSRQETREGMQRPITKDYYYIDFHATIDAIKYRVFHLTQRVKDLYKPSEERKDYFCPRCNAQWTSLEVLDNVGAAGFLCHRCDGVLEERDDRTAGEIGGHEKQSKLASQLEGLLKMLRDIDSEIIPNNDFETAFSHAVPVQRNEYINPIRPTAPVESGRNPPTAVKGITQVAVAPLEISLTTSSEKTAAEQAAEAQRKAEIAAQNALPVWHTNSTVTGETTNFGNKERERQANGGALGALKDEEDEKKEGNVLNDELAAYYAQMQQEKEKEAREDREADESSGDDEDDEFEDVGVMASGLATPSSSTSAAVNVTRPGPANGALKPHNSESGSSAFGTGISTPAGSGAVVDEPGAPADVKRVKLEGNEAVLHETIAISEEKADNISDEDEDVDFEDAL</sequence>
<feature type="compositionally biased region" description="Polar residues" evidence="3">
    <location>
        <begin position="365"/>
        <end position="375"/>
    </location>
</feature>
<dbReference type="Proteomes" id="UP000192927">
    <property type="component" value="Unassembled WGS sequence"/>
</dbReference>
<feature type="region of interest" description="Disordered" evidence="3">
    <location>
        <begin position="442"/>
        <end position="461"/>
    </location>
</feature>
<dbReference type="EMBL" id="FWEW01003499">
    <property type="protein sequence ID" value="SLM39387.1"/>
    <property type="molecule type" value="Genomic_DNA"/>
</dbReference>
<dbReference type="Pfam" id="PF02002">
    <property type="entry name" value="TFIIE_alpha"/>
    <property type="match status" value="1"/>
</dbReference>
<accession>A0A1W5D8B5</accession>
<evidence type="ECO:0000256" key="2">
    <source>
        <dbReference type="ARBA" id="ARBA00023163"/>
    </source>
</evidence>
<feature type="region of interest" description="Disordered" evidence="3">
    <location>
        <begin position="276"/>
        <end position="312"/>
    </location>
</feature>
<keyword evidence="2" id="KW-0804">Transcription</keyword>
<dbReference type="PROSITE" id="PS51344">
    <property type="entry name" value="HTH_TFE_IIE"/>
    <property type="match status" value="1"/>
</dbReference>
<organism evidence="5 6">
    <name type="scientific">Lasallia pustulata</name>
    <dbReference type="NCBI Taxonomy" id="136370"/>
    <lineage>
        <taxon>Eukaryota</taxon>
        <taxon>Fungi</taxon>
        <taxon>Dikarya</taxon>
        <taxon>Ascomycota</taxon>
        <taxon>Pezizomycotina</taxon>
        <taxon>Lecanoromycetes</taxon>
        <taxon>OSLEUM clade</taxon>
        <taxon>Umbilicariomycetidae</taxon>
        <taxon>Umbilicariales</taxon>
        <taxon>Umbilicariaceae</taxon>
        <taxon>Lasallia</taxon>
    </lineage>
</organism>
<dbReference type="SUPFAM" id="SSF57783">
    <property type="entry name" value="Zinc beta-ribbon"/>
    <property type="match status" value="1"/>
</dbReference>
<keyword evidence="6" id="KW-1185">Reference proteome</keyword>
<feature type="compositionally biased region" description="Polar residues" evidence="3">
    <location>
        <begin position="392"/>
        <end position="407"/>
    </location>
</feature>
<evidence type="ECO:0000256" key="3">
    <source>
        <dbReference type="SAM" id="MobiDB-lite"/>
    </source>
</evidence>
<evidence type="ECO:0000313" key="5">
    <source>
        <dbReference type="EMBL" id="SLM39387.1"/>
    </source>
</evidence>
<reference evidence="6" key="1">
    <citation type="submission" date="2017-03" db="EMBL/GenBank/DDBJ databases">
        <authorList>
            <person name="Sharma R."/>
            <person name="Thines M."/>
        </authorList>
    </citation>
    <scope>NUCLEOTIDE SEQUENCE [LARGE SCALE GENOMIC DNA]</scope>
</reference>
<dbReference type="GO" id="GO:0005673">
    <property type="term" value="C:transcription factor TFIIE complex"/>
    <property type="evidence" value="ECO:0007669"/>
    <property type="project" value="TreeGrafter"/>
</dbReference>
<feature type="compositionally biased region" description="Polar residues" evidence="3">
    <location>
        <begin position="276"/>
        <end position="288"/>
    </location>
</feature>